<dbReference type="RefSeq" id="WP_132243406.1">
    <property type="nucleotide sequence ID" value="NZ_SLWV01000004.1"/>
</dbReference>
<dbReference type="GO" id="GO:0005737">
    <property type="term" value="C:cytoplasm"/>
    <property type="evidence" value="ECO:0007669"/>
    <property type="project" value="UniProtKB-SubCell"/>
</dbReference>
<comment type="caution">
    <text evidence="7">The sequence shown here is derived from an EMBL/GenBank/DDBJ whole genome shotgun (WGS) entry which is preliminary data.</text>
</comment>
<dbReference type="GO" id="GO:0008360">
    <property type="term" value="P:regulation of cell shape"/>
    <property type="evidence" value="ECO:0007669"/>
    <property type="project" value="UniProtKB-UniRule"/>
</dbReference>
<dbReference type="AlphaFoldDB" id="A0A4V2SCC3"/>
<evidence type="ECO:0000256" key="3">
    <source>
        <dbReference type="ARBA" id="ARBA00022840"/>
    </source>
</evidence>
<dbReference type="CDD" id="cd10225">
    <property type="entry name" value="ASKHA_NBD_MreB-like"/>
    <property type="match status" value="1"/>
</dbReference>
<proteinExistence type="inferred from homology"/>
<evidence type="ECO:0000313" key="8">
    <source>
        <dbReference type="Proteomes" id="UP000294919"/>
    </source>
</evidence>
<accession>A0A4V2SCC3</accession>
<dbReference type="Pfam" id="PF06723">
    <property type="entry name" value="MreB_Mbl"/>
    <property type="match status" value="1"/>
</dbReference>
<keyword evidence="1 6" id="KW-0963">Cytoplasm</keyword>
<dbReference type="NCBIfam" id="NF010539">
    <property type="entry name" value="PRK13927.1"/>
    <property type="match status" value="1"/>
</dbReference>
<name>A0A4V2SCC3_9FIRM</name>
<keyword evidence="4 6" id="KW-0133">Cell shape</keyword>
<comment type="function">
    <text evidence="6">Forms membrane-associated dynamic filaments that are essential for cell shape determination. Acts by regulating cell wall synthesis and cell elongation, and thus cell shape. A feedback loop between cell geometry and MreB localization may maintain elongated cell shape by targeting cell wall growth to regions of negative cell wall curvature.</text>
</comment>
<dbReference type="SUPFAM" id="SSF53067">
    <property type="entry name" value="Actin-like ATPase domain"/>
    <property type="match status" value="2"/>
</dbReference>
<feature type="binding site" evidence="6">
    <location>
        <begin position="206"/>
        <end position="209"/>
    </location>
    <ligand>
        <name>ATP</name>
        <dbReference type="ChEBI" id="CHEBI:30616"/>
    </ligand>
</feature>
<comment type="similarity">
    <text evidence="5 6">Belongs to the FtsA/MreB family.</text>
</comment>
<dbReference type="InterPro" id="IPR056546">
    <property type="entry name" value="MreB_MamK-like"/>
</dbReference>
<evidence type="ECO:0000256" key="5">
    <source>
        <dbReference type="ARBA" id="ARBA00023458"/>
    </source>
</evidence>
<evidence type="ECO:0000256" key="1">
    <source>
        <dbReference type="ARBA" id="ARBA00022490"/>
    </source>
</evidence>
<comment type="subunit">
    <text evidence="6">Forms polymers.</text>
</comment>
<dbReference type="PANTHER" id="PTHR42749">
    <property type="entry name" value="CELL SHAPE-DETERMINING PROTEIN MREB"/>
    <property type="match status" value="1"/>
</dbReference>
<comment type="subcellular location">
    <subcellularLocation>
        <location evidence="6">Cytoplasm</location>
    </subcellularLocation>
    <text evidence="6">Membrane-associated.</text>
</comment>
<dbReference type="InterPro" id="IPR043129">
    <property type="entry name" value="ATPase_NBD"/>
</dbReference>
<keyword evidence="2 6" id="KW-0547">Nucleotide-binding</keyword>
<dbReference type="PANTHER" id="PTHR42749:SF1">
    <property type="entry name" value="CELL SHAPE-DETERMINING PROTEIN MREB"/>
    <property type="match status" value="1"/>
</dbReference>
<dbReference type="Proteomes" id="UP000294919">
    <property type="component" value="Unassembled WGS sequence"/>
</dbReference>
<dbReference type="PRINTS" id="PR01652">
    <property type="entry name" value="SHAPEPROTEIN"/>
</dbReference>
<feature type="binding site" evidence="6">
    <location>
        <begin position="158"/>
        <end position="160"/>
    </location>
    <ligand>
        <name>ATP</name>
        <dbReference type="ChEBI" id="CHEBI:30616"/>
    </ligand>
</feature>
<evidence type="ECO:0000313" key="7">
    <source>
        <dbReference type="EMBL" id="TCO78810.1"/>
    </source>
</evidence>
<dbReference type="Gene3D" id="3.30.420.40">
    <property type="match status" value="3"/>
</dbReference>
<dbReference type="GO" id="GO:0005524">
    <property type="term" value="F:ATP binding"/>
    <property type="evidence" value="ECO:0007669"/>
    <property type="project" value="UniProtKB-KW"/>
</dbReference>
<dbReference type="NCBIfam" id="TIGR00904">
    <property type="entry name" value="mreB"/>
    <property type="match status" value="1"/>
</dbReference>
<gene>
    <name evidence="6" type="primary">mreB</name>
    <name evidence="7" type="ORF">EV214_104197</name>
</gene>
<dbReference type="EMBL" id="SLWV01000004">
    <property type="protein sequence ID" value="TCO78810.1"/>
    <property type="molecule type" value="Genomic_DNA"/>
</dbReference>
<sequence>MFGFGMEVGIDLGTASILVYIKGRGIVLKEPSVVAIDKNTNKLLAVGEEARMMLGRTPGNIVAIRPLKDGVISDYDVTERMLRYFIHKTCGKRKFFKPKIIVCVPSGVTEVEKRAAIDATTEAGGGTTYLIEEPIAAAIGAGLDIAKPDGNMIVDIGGGTADVAVISLGGVVASRSIKCAGDTFDQAIVRYMRKRHNLLIGERTAESLKMNVGTAYPRTKILTMECRGRDLVSGLPRTIKVTTDEMLYALEEPVMAIADAVHAVLERTPPELAADISDRGIVMTGGGSLLDGLNKLIEERTGIPTYIAEDPIECVAKGTGKSLESLHILEKSMMSSKNYRRNR</sequence>
<evidence type="ECO:0000256" key="2">
    <source>
        <dbReference type="ARBA" id="ARBA00022741"/>
    </source>
</evidence>
<keyword evidence="3 6" id="KW-0067">ATP-binding</keyword>
<feature type="binding site" evidence="6">
    <location>
        <begin position="286"/>
        <end position="289"/>
    </location>
    <ligand>
        <name>ATP</name>
        <dbReference type="ChEBI" id="CHEBI:30616"/>
    </ligand>
</feature>
<organism evidence="7 8">
    <name type="scientific">Marinisporobacter balticus</name>
    <dbReference type="NCBI Taxonomy" id="2018667"/>
    <lineage>
        <taxon>Bacteria</taxon>
        <taxon>Bacillati</taxon>
        <taxon>Bacillota</taxon>
        <taxon>Clostridia</taxon>
        <taxon>Peptostreptococcales</taxon>
        <taxon>Thermotaleaceae</taxon>
        <taxon>Marinisporobacter</taxon>
    </lineage>
</organism>
<protein>
    <recommendedName>
        <fullName evidence="6">Cell shape-determining protein MreB</fullName>
    </recommendedName>
</protein>
<dbReference type="OrthoDB" id="9768127at2"/>
<dbReference type="GO" id="GO:0000902">
    <property type="term" value="P:cell morphogenesis"/>
    <property type="evidence" value="ECO:0007669"/>
    <property type="project" value="InterPro"/>
</dbReference>
<comment type="caution">
    <text evidence="6">Lacks conserved residue(s) required for the propagation of feature annotation.</text>
</comment>
<dbReference type="HAMAP" id="MF_02207">
    <property type="entry name" value="MreB"/>
    <property type="match status" value="1"/>
</dbReference>
<evidence type="ECO:0000256" key="6">
    <source>
        <dbReference type="HAMAP-Rule" id="MF_02207"/>
    </source>
</evidence>
<keyword evidence="8" id="KW-1185">Reference proteome</keyword>
<reference evidence="7 8" key="1">
    <citation type="submission" date="2019-03" db="EMBL/GenBank/DDBJ databases">
        <title>Genomic Encyclopedia of Type Strains, Phase IV (KMG-IV): sequencing the most valuable type-strain genomes for metagenomic binning, comparative biology and taxonomic classification.</title>
        <authorList>
            <person name="Goeker M."/>
        </authorList>
    </citation>
    <scope>NUCLEOTIDE SEQUENCE [LARGE SCALE GENOMIC DNA]</scope>
    <source>
        <strain evidence="7 8">DSM 102940</strain>
    </source>
</reference>
<evidence type="ECO:0000256" key="4">
    <source>
        <dbReference type="ARBA" id="ARBA00022960"/>
    </source>
</evidence>
<dbReference type="InterPro" id="IPR004753">
    <property type="entry name" value="MreB"/>
</dbReference>